<keyword evidence="3" id="KW-1185">Reference proteome</keyword>
<proteinExistence type="predicted"/>
<reference evidence="2 3" key="1">
    <citation type="journal article" date="2019" name="Int. J. Syst. Evol. Microbiol.">
        <title>The Global Catalogue of Microorganisms (GCM) 10K type strain sequencing project: providing services to taxonomists for standard genome sequencing and annotation.</title>
        <authorList>
            <consortium name="The Broad Institute Genomics Platform"/>
            <consortium name="The Broad Institute Genome Sequencing Center for Infectious Disease"/>
            <person name="Wu L."/>
            <person name="Ma J."/>
        </authorList>
    </citation>
    <scope>NUCLEOTIDE SEQUENCE [LARGE SCALE GENOMIC DNA]</scope>
    <source>
        <strain evidence="2 3">JCM 14232</strain>
    </source>
</reference>
<feature type="compositionally biased region" description="Low complexity" evidence="1">
    <location>
        <begin position="1"/>
        <end position="11"/>
    </location>
</feature>
<feature type="region of interest" description="Disordered" evidence="1">
    <location>
        <begin position="1"/>
        <end position="46"/>
    </location>
</feature>
<feature type="compositionally biased region" description="Polar residues" evidence="1">
    <location>
        <begin position="36"/>
        <end position="46"/>
    </location>
</feature>
<protein>
    <submittedName>
        <fullName evidence="2">Uncharacterized protein</fullName>
    </submittedName>
</protein>
<gene>
    <name evidence="2" type="ORF">GCM10008936_05500</name>
</gene>
<name>A0ABN1AJJ1_9LACT</name>
<evidence type="ECO:0000313" key="2">
    <source>
        <dbReference type="EMBL" id="GAA0478125.1"/>
    </source>
</evidence>
<evidence type="ECO:0000313" key="3">
    <source>
        <dbReference type="Proteomes" id="UP001410648"/>
    </source>
</evidence>
<evidence type="ECO:0000256" key="1">
    <source>
        <dbReference type="SAM" id="MobiDB-lite"/>
    </source>
</evidence>
<dbReference type="Proteomes" id="UP001410648">
    <property type="component" value="Unassembled WGS sequence"/>
</dbReference>
<dbReference type="EMBL" id="BAAADA010000043">
    <property type="protein sequence ID" value="GAA0478125.1"/>
    <property type="molecule type" value="Genomic_DNA"/>
</dbReference>
<dbReference type="RefSeq" id="WP_346024046.1">
    <property type="nucleotide sequence ID" value="NZ_BAAADA010000043.1"/>
</dbReference>
<sequence length="102" mass="11601">METPAQKPKPLIAEKKKKQKVSQSAISKEDPRLKASKTQKTSPSTNLKINTLKPFLKETESMNTATYNDIVDMLVDNYVQTKLTTRQSEAYKAIYSSQFDML</sequence>
<organism evidence="2 3">
    <name type="scientific">Alkalibacterium indicireducens</name>
    <dbReference type="NCBI Taxonomy" id="398758"/>
    <lineage>
        <taxon>Bacteria</taxon>
        <taxon>Bacillati</taxon>
        <taxon>Bacillota</taxon>
        <taxon>Bacilli</taxon>
        <taxon>Lactobacillales</taxon>
        <taxon>Carnobacteriaceae</taxon>
        <taxon>Alkalibacterium</taxon>
    </lineage>
</organism>
<comment type="caution">
    <text evidence="2">The sequence shown here is derived from an EMBL/GenBank/DDBJ whole genome shotgun (WGS) entry which is preliminary data.</text>
</comment>
<accession>A0ABN1AJJ1</accession>